<feature type="compositionally biased region" description="Basic and acidic residues" evidence="2">
    <location>
        <begin position="138"/>
        <end position="153"/>
    </location>
</feature>
<feature type="compositionally biased region" description="Basic and acidic residues" evidence="2">
    <location>
        <begin position="119"/>
        <end position="128"/>
    </location>
</feature>
<name>A0A1V6TDU2_9EURO</name>
<reference evidence="6" key="1">
    <citation type="journal article" date="2017" name="Nat. Microbiol.">
        <title>Global analysis of biosynthetic gene clusters reveals vast potential of secondary metabolite production in Penicillium species.</title>
        <authorList>
            <person name="Nielsen J.C."/>
            <person name="Grijseels S."/>
            <person name="Prigent S."/>
            <person name="Ji B."/>
            <person name="Dainat J."/>
            <person name="Nielsen K.F."/>
            <person name="Frisvad J.C."/>
            <person name="Workman M."/>
            <person name="Nielsen J."/>
        </authorList>
    </citation>
    <scope>NUCLEOTIDE SEQUENCE [LARGE SCALE GENOMIC DNA]</scope>
    <source>
        <strain evidence="6">IBT 24891</strain>
    </source>
</reference>
<proteinExistence type="inferred from homology"/>
<feature type="compositionally biased region" description="Basic and acidic residues" evidence="2">
    <location>
        <begin position="60"/>
        <end position="74"/>
    </location>
</feature>
<evidence type="ECO:0000259" key="4">
    <source>
        <dbReference type="Pfam" id="PF04677"/>
    </source>
</evidence>
<feature type="compositionally biased region" description="Basic and acidic residues" evidence="2">
    <location>
        <begin position="32"/>
        <end position="42"/>
    </location>
</feature>
<sequence length="705" mass="82108">MTLEDFEKSLADDQDKRREKSDRERRHRDHRDHRDRDRDRSKERSRHHRSSHHHRRHSSRSRDRDSRRRDEDSHRSKRSRHSSDRGEDRDYERNHKRRHKESNKDDGEPSASTAVAQDEAPKPKRDSWMEAPSALDIDYVHRPDPKRSEESTKPKMLAADYELKIHDKELNDHLRDLKDGKALEDIEEEPAQHEVDYTFGDSGSQWRMTKLKGVYREAEDSGRAVEDVAVERFGDLRSFDDAREEETEVDRRKMYGESYVGKEKPSGELFQERKLQSKTRSGPTEHVRSSEDDLKTEVQGQRMETEPPSNTTQPLDLTALNRLKAQMMKAKLKKAPDAAELEEQYNTAAAAMANRKESDVVVLGVKENRMLAGARNEVKAVDTKRGRERGQVEANDDMTIEDMVREERKTRGQAGGEGSRLADRITRDSKFVNDLEYMDDNASKLAKRVHKSEIDLKNTTINEFRKMNRILDNCALCHHEDTNTPPIAPVVSLATRVFLTLPTEPEISEGSATIVPIQHRTNLMECDDDEWEEIRNFMKSLTRMYHDQGRDVIFYENAAHPQRKRHASMEAVPLPFSLGETSPAFFKEAILSAESEWSQHRKLIDTLAKSRQGLGRSAFRRTLVKEMPYFHVWFEIDGGLGHVVEDENRWPRGDLFAREVIGGMLDVAPDVIKRQGRWQRGGDRRMDGFRKRWRKFDWTRILVEE</sequence>
<feature type="domain" description="Cwf19-like protein C-terminal" evidence="3">
    <location>
        <begin position="596"/>
        <end position="699"/>
    </location>
</feature>
<feature type="region of interest" description="Disordered" evidence="2">
    <location>
        <begin position="241"/>
        <end position="314"/>
    </location>
</feature>
<dbReference type="PANTHER" id="PTHR12072:SF5">
    <property type="entry name" value="CWF19-LIKE PROTEIN 2"/>
    <property type="match status" value="1"/>
</dbReference>
<evidence type="ECO:0000259" key="3">
    <source>
        <dbReference type="Pfam" id="PF04676"/>
    </source>
</evidence>
<dbReference type="Pfam" id="PF04676">
    <property type="entry name" value="CwfJ_C_2"/>
    <property type="match status" value="1"/>
</dbReference>
<feature type="domain" description="Cwf19-like C-terminal" evidence="4">
    <location>
        <begin position="462"/>
        <end position="587"/>
    </location>
</feature>
<feature type="compositionally biased region" description="Basic and acidic residues" evidence="2">
    <location>
        <begin position="283"/>
        <end position="296"/>
    </location>
</feature>
<evidence type="ECO:0000313" key="6">
    <source>
        <dbReference type="Proteomes" id="UP000191285"/>
    </source>
</evidence>
<dbReference type="PANTHER" id="PTHR12072">
    <property type="entry name" value="CWF19, CELL CYCLE CONTROL PROTEIN"/>
    <property type="match status" value="1"/>
</dbReference>
<keyword evidence="6" id="KW-1185">Reference proteome</keyword>
<comment type="caution">
    <text evidence="5">The sequence shown here is derived from an EMBL/GenBank/DDBJ whole genome shotgun (WGS) entry which is preliminary data.</text>
</comment>
<comment type="similarity">
    <text evidence="1">Belongs to the CWF19 family.</text>
</comment>
<dbReference type="InterPro" id="IPR006767">
    <property type="entry name" value="Cwf19-like_C_dom-2"/>
</dbReference>
<dbReference type="Pfam" id="PF04677">
    <property type="entry name" value="CwfJ_C_1"/>
    <property type="match status" value="1"/>
</dbReference>
<evidence type="ECO:0000313" key="5">
    <source>
        <dbReference type="EMBL" id="OQE24326.1"/>
    </source>
</evidence>
<feature type="compositionally biased region" description="Basic and acidic residues" evidence="2">
    <location>
        <begin position="1"/>
        <end position="24"/>
    </location>
</feature>
<gene>
    <name evidence="5" type="ORF">PENSTE_c007G10379</name>
</gene>
<feature type="region of interest" description="Disordered" evidence="2">
    <location>
        <begin position="1"/>
        <end position="155"/>
    </location>
</feature>
<dbReference type="STRING" id="303698.A0A1V6TDU2"/>
<feature type="compositionally biased region" description="Basic and acidic residues" evidence="2">
    <location>
        <begin position="81"/>
        <end position="93"/>
    </location>
</feature>
<organism evidence="5 6">
    <name type="scientific">Penicillium steckii</name>
    <dbReference type="NCBI Taxonomy" id="303698"/>
    <lineage>
        <taxon>Eukaryota</taxon>
        <taxon>Fungi</taxon>
        <taxon>Dikarya</taxon>
        <taxon>Ascomycota</taxon>
        <taxon>Pezizomycotina</taxon>
        <taxon>Eurotiomycetes</taxon>
        <taxon>Eurotiomycetidae</taxon>
        <taxon>Eurotiales</taxon>
        <taxon>Aspergillaceae</taxon>
        <taxon>Penicillium</taxon>
    </lineage>
</organism>
<dbReference type="InterPro" id="IPR006768">
    <property type="entry name" value="Cwf19-like_C_dom-1"/>
</dbReference>
<dbReference type="AlphaFoldDB" id="A0A1V6TDU2"/>
<dbReference type="EMBL" id="MLKD01000007">
    <property type="protein sequence ID" value="OQE24326.1"/>
    <property type="molecule type" value="Genomic_DNA"/>
</dbReference>
<dbReference type="GO" id="GO:0000398">
    <property type="term" value="P:mRNA splicing, via spliceosome"/>
    <property type="evidence" value="ECO:0007669"/>
    <property type="project" value="TreeGrafter"/>
</dbReference>
<dbReference type="Proteomes" id="UP000191285">
    <property type="component" value="Unassembled WGS sequence"/>
</dbReference>
<feature type="compositionally biased region" description="Basic and acidic residues" evidence="2">
    <location>
        <begin position="249"/>
        <end position="275"/>
    </location>
</feature>
<accession>A0A1V6TDU2</accession>
<protein>
    <recommendedName>
        <fullName evidence="7">Cwf19-like C-terminal domain-containing protein</fullName>
    </recommendedName>
</protein>
<dbReference type="GO" id="GO:0071014">
    <property type="term" value="C:post-mRNA release spliceosomal complex"/>
    <property type="evidence" value="ECO:0007669"/>
    <property type="project" value="TreeGrafter"/>
</dbReference>
<evidence type="ECO:0008006" key="7">
    <source>
        <dbReference type="Google" id="ProtNLM"/>
    </source>
</evidence>
<dbReference type="InterPro" id="IPR040194">
    <property type="entry name" value="Cwf19-like"/>
</dbReference>
<dbReference type="OrthoDB" id="2113965at2759"/>
<evidence type="ECO:0000256" key="1">
    <source>
        <dbReference type="ARBA" id="ARBA00006795"/>
    </source>
</evidence>
<feature type="compositionally biased region" description="Basic residues" evidence="2">
    <location>
        <begin position="43"/>
        <end position="59"/>
    </location>
</feature>
<evidence type="ECO:0000256" key="2">
    <source>
        <dbReference type="SAM" id="MobiDB-lite"/>
    </source>
</evidence>